<evidence type="ECO:0000313" key="1">
    <source>
        <dbReference type="EMBL" id="BDU69677.1"/>
    </source>
</evidence>
<dbReference type="Proteomes" id="UP001242010">
    <property type="component" value="Chromosome"/>
</dbReference>
<evidence type="ECO:0008006" key="3">
    <source>
        <dbReference type="Google" id="ProtNLM"/>
    </source>
</evidence>
<organism evidence="1 2">
    <name type="scientific">Geothrix oryzae</name>
    <dbReference type="NCBI Taxonomy" id="2927975"/>
    <lineage>
        <taxon>Bacteria</taxon>
        <taxon>Pseudomonadati</taxon>
        <taxon>Acidobacteriota</taxon>
        <taxon>Holophagae</taxon>
        <taxon>Holophagales</taxon>
        <taxon>Holophagaceae</taxon>
        <taxon>Geothrix</taxon>
    </lineage>
</organism>
<keyword evidence="2" id="KW-1185">Reference proteome</keyword>
<evidence type="ECO:0000313" key="2">
    <source>
        <dbReference type="Proteomes" id="UP001242010"/>
    </source>
</evidence>
<accession>A0ABN6UXR5</accession>
<gene>
    <name evidence="1" type="ORF">GETHOR_17780</name>
</gene>
<dbReference type="EMBL" id="AP027079">
    <property type="protein sequence ID" value="BDU69677.1"/>
    <property type="molecule type" value="Genomic_DNA"/>
</dbReference>
<dbReference type="InterPro" id="IPR009558">
    <property type="entry name" value="DUF1175"/>
</dbReference>
<dbReference type="RefSeq" id="WP_286353400.1">
    <property type="nucleotide sequence ID" value="NZ_AP027079.1"/>
</dbReference>
<sequence>MTPWRTFVAAGVLTAAAFAALVPVRHRVILTSDPANPVQVVRVDSRSLAGWKRPGWGVALSGPPAWGGAAEGFFLTVDRPAEAVVTAWPHFRQSLSIQPTAAVRPSTLAEEGDREAFRTWFVAILEQQAEALSPAWEPEQRDCAGLLRFAFREALASHTEAWRARVAFTAGPAGQDPSPSFGAAWRRGFPTPDGTQAFAKGAFLRRLSCVPLGRDLQLARPGDLIFFARGGARLQPDHAMAFVRPDLDSAPMLLYHTGPEGAGAARQPGEVRRARLDDLLHHPDPDFRPVPENPAFLGLYRWRLLAGDSFEPSTPRS</sequence>
<reference evidence="2" key="1">
    <citation type="journal article" date="2023" name="Int. J. Syst. Evol. Microbiol.">
        <title>Mesoterricola silvestris gen. nov., sp. nov., Mesoterricola sediminis sp. nov., Geothrix oryzae sp. nov., Geothrix edaphica sp. nov., Geothrix rubra sp. nov., and Geothrix limicola sp. nov., six novel members of Acidobacteriota isolated from soils.</title>
        <authorList>
            <person name="Itoh H."/>
            <person name="Sugisawa Y."/>
            <person name="Mise K."/>
            <person name="Xu Z."/>
            <person name="Kuniyasu M."/>
            <person name="Ushijima N."/>
            <person name="Kawano K."/>
            <person name="Kobayashi E."/>
            <person name="Shiratori Y."/>
            <person name="Masuda Y."/>
            <person name="Senoo K."/>
        </authorList>
    </citation>
    <scope>NUCLEOTIDE SEQUENCE [LARGE SCALE GENOMIC DNA]</scope>
    <source>
        <strain evidence="2">Red222</strain>
    </source>
</reference>
<proteinExistence type="predicted"/>
<dbReference type="Pfam" id="PF06672">
    <property type="entry name" value="DUF1175"/>
    <property type="match status" value="1"/>
</dbReference>
<protein>
    <recommendedName>
        <fullName evidence="3">NlpC/P60 family protein</fullName>
    </recommendedName>
</protein>
<name>A0ABN6UXR5_9BACT</name>